<evidence type="ECO:0000259" key="1">
    <source>
        <dbReference type="Pfam" id="PF10708"/>
    </source>
</evidence>
<sequence>MRIWRTNRMSAAGWYPDPADPRRQRYFDGRVWTQHYAPSLRRFRSLAGHRNRACPVE</sequence>
<dbReference type="Pfam" id="PF10708">
    <property type="entry name" value="DUF2510"/>
    <property type="match status" value="1"/>
</dbReference>
<proteinExistence type="predicted"/>
<feature type="domain" description="DUF2510" evidence="1">
    <location>
        <begin position="12"/>
        <end position="39"/>
    </location>
</feature>
<dbReference type="RefSeq" id="WP_083530289.1">
    <property type="nucleotide sequence ID" value="NZ_CBCRUZ010000018.1"/>
</dbReference>
<accession>A0ABX8SD49</accession>
<reference evidence="2" key="1">
    <citation type="submission" date="2021-07" db="EMBL/GenBank/DDBJ databases">
        <title>Candidatus Kaistella beijingensis sp. nov. isolated from a municipal wastewater treatment plant is involved in sludge foaming.</title>
        <authorList>
            <person name="Song Y."/>
            <person name="Liu S.-J."/>
        </authorList>
    </citation>
    <scope>NUCLEOTIDE SEQUENCE</scope>
    <source>
        <strain evidence="2">DSM 43998</strain>
    </source>
</reference>
<name>A0ABX8SD49_9ACTN</name>
<protein>
    <submittedName>
        <fullName evidence="2">DUF2510 domain-containing protein</fullName>
    </submittedName>
</protein>
<dbReference type="Proteomes" id="UP000887023">
    <property type="component" value="Chromosome"/>
</dbReference>
<evidence type="ECO:0000313" key="2">
    <source>
        <dbReference type="EMBL" id="QXQ15843.1"/>
    </source>
</evidence>
<gene>
    <name evidence="2" type="ORF">KV203_10785</name>
</gene>
<dbReference type="EMBL" id="CP079105">
    <property type="protein sequence ID" value="QXQ15843.1"/>
    <property type="molecule type" value="Genomic_DNA"/>
</dbReference>
<evidence type="ECO:0000313" key="3">
    <source>
        <dbReference type="Proteomes" id="UP000887023"/>
    </source>
</evidence>
<keyword evidence="3" id="KW-1185">Reference proteome</keyword>
<dbReference type="InterPro" id="IPR018929">
    <property type="entry name" value="DUF2510"/>
</dbReference>
<organism evidence="2 3">
    <name type="scientific">Skermania pinensis</name>
    <dbReference type="NCBI Taxonomy" id="39122"/>
    <lineage>
        <taxon>Bacteria</taxon>
        <taxon>Bacillati</taxon>
        <taxon>Actinomycetota</taxon>
        <taxon>Actinomycetes</taxon>
        <taxon>Mycobacteriales</taxon>
        <taxon>Gordoniaceae</taxon>
        <taxon>Skermania</taxon>
    </lineage>
</organism>